<feature type="region of interest" description="Disordered" evidence="5">
    <location>
        <begin position="743"/>
        <end position="772"/>
    </location>
</feature>
<sequence>MTEPHDRLPAPTPPPSRPSCIQRQASKMFAFCATTMPVSSLLYRLHLCAALALERLYGKYRHASKQANQIKLQQRRSNLAGGGYGFFWATAIQERSSSADHGRRYGNWRWAAAESKSVEDESAFTTYTTRSGFDGAETSPLLRNREPRKPTLGHRRKHSPNLEWREKWTPESWKSGRVLLIDYVDKAHSPEGKMKVVAQEFCDIDSLRRFYGKEDLSAQAALRVIHVQNARWATRFLLRKYNIDANDDLVGTTFGRWAGYDKPQQRGGKPVLNGRTFRAQRDPWRGISRTAFGIDYLKQYPRGTVRDEALNQKPIMELNHYNEDDQPAHGFDVYVQRLSVYVQLSDGKSGQAVDPDIPNPYNEEAYEEYQRLKRHYGNVDANEHREMFVPQLRTLDNGNTIILFEGSVSGSVKDTLIGARQELESRWRRLTFYLPREEIDNDDSVAIQCMDFVLKDVFKAIAYNWDKFVAVCETHVSILEDKIYENPADESRAPELWKNSAQWLKVERLIYIHVDVSQETRGYLHELFGSDPHDDTPWLGNAPDDLDKLTGQWERDIVGPTTALSDLMYKSVGIRDARHSLQLGLSMWRLSWITFIFLPLTFTVGFFGMNVDVFAANPQIKWWFITSVPVLLTVLVLWYAVKHSLSRQRQNPLRRGVYEALYYEFATEHAELWTRGGPREDVVPVGWANALRWRLLTTWFGGDKLRLVRRTDPATEEFGTWSRVKRYLAKRWLDELVIMPQGSPLLPPGSGGKGGSGGGGSGSSGADKDTEPLDFIPFKELRMQQSRHRLGAVGDLLSIATPVAIAELDPTAASRMAGGSNGDSNGGGGDSGSGAGAESGSKGGSGSNDAVAHIKPNGNTAITRPRPPRDHRSLGPAPGQKRPGSSAGSSEGGVMVEEKGVSEDEGRGGGLGGTGDEGRGRG</sequence>
<feature type="compositionally biased region" description="Gly residues" evidence="5">
    <location>
        <begin position="749"/>
        <end position="763"/>
    </location>
</feature>
<dbReference type="InterPro" id="IPR045863">
    <property type="entry name" value="CorA_TM1_TM2"/>
</dbReference>
<feature type="region of interest" description="Disordered" evidence="5">
    <location>
        <begin position="815"/>
        <end position="922"/>
    </location>
</feature>
<dbReference type="Pfam" id="PF01544">
    <property type="entry name" value="CorA"/>
    <property type="match status" value="1"/>
</dbReference>
<feature type="compositionally biased region" description="Basic and acidic residues" evidence="5">
    <location>
        <begin position="896"/>
        <end position="907"/>
    </location>
</feature>
<gene>
    <name evidence="7" type="ORF">LEMA_P122190.1</name>
</gene>
<feature type="transmembrane region" description="Helical" evidence="6">
    <location>
        <begin position="620"/>
        <end position="641"/>
    </location>
</feature>
<dbReference type="eggNOG" id="ENOG502RJY5">
    <property type="taxonomic scope" value="Eukaryota"/>
</dbReference>
<dbReference type="OMA" id="HVQNADW"/>
<feature type="compositionally biased region" description="Gly residues" evidence="5">
    <location>
        <begin position="819"/>
        <end position="846"/>
    </location>
</feature>
<dbReference type="GO" id="GO:0016020">
    <property type="term" value="C:membrane"/>
    <property type="evidence" value="ECO:0007669"/>
    <property type="project" value="UniProtKB-SubCell"/>
</dbReference>
<evidence type="ECO:0000256" key="6">
    <source>
        <dbReference type="SAM" id="Phobius"/>
    </source>
</evidence>
<keyword evidence="3 6" id="KW-1133">Transmembrane helix</keyword>
<dbReference type="AlphaFoldDB" id="E4ZS60"/>
<dbReference type="Gene3D" id="1.20.58.340">
    <property type="entry name" value="Magnesium transport protein CorA, transmembrane region"/>
    <property type="match status" value="1"/>
</dbReference>
<dbReference type="OrthoDB" id="194358at2759"/>
<dbReference type="GO" id="GO:0046873">
    <property type="term" value="F:metal ion transmembrane transporter activity"/>
    <property type="evidence" value="ECO:0007669"/>
    <property type="project" value="InterPro"/>
</dbReference>
<accession>E4ZS60</accession>
<feature type="region of interest" description="Disordered" evidence="5">
    <location>
        <begin position="136"/>
        <end position="158"/>
    </location>
</feature>
<evidence type="ECO:0000256" key="2">
    <source>
        <dbReference type="ARBA" id="ARBA00022692"/>
    </source>
</evidence>
<dbReference type="EMBL" id="FP929121">
    <property type="protein sequence ID" value="CBX94240.1"/>
    <property type="molecule type" value="Genomic_DNA"/>
</dbReference>
<organism evidence="8">
    <name type="scientific">Leptosphaeria maculans (strain JN3 / isolate v23.1.3 / race Av1-4-5-6-7-8)</name>
    <name type="common">Blackleg fungus</name>
    <name type="synonym">Phoma lingam</name>
    <dbReference type="NCBI Taxonomy" id="985895"/>
    <lineage>
        <taxon>Eukaryota</taxon>
        <taxon>Fungi</taxon>
        <taxon>Dikarya</taxon>
        <taxon>Ascomycota</taxon>
        <taxon>Pezizomycotina</taxon>
        <taxon>Dothideomycetes</taxon>
        <taxon>Pleosporomycetidae</taxon>
        <taxon>Pleosporales</taxon>
        <taxon>Pleosporineae</taxon>
        <taxon>Leptosphaeriaceae</taxon>
        <taxon>Plenodomus</taxon>
        <taxon>Plenodomus lingam/Leptosphaeria maculans species complex</taxon>
    </lineage>
</organism>
<evidence type="ECO:0000256" key="4">
    <source>
        <dbReference type="ARBA" id="ARBA00023136"/>
    </source>
</evidence>
<dbReference type="InParanoid" id="E4ZS60"/>
<dbReference type="InterPro" id="IPR002523">
    <property type="entry name" value="MgTranspt_CorA/ZnTranspt_ZntB"/>
</dbReference>
<dbReference type="SUPFAM" id="SSF144083">
    <property type="entry name" value="Magnesium transport protein CorA, transmembrane region"/>
    <property type="match status" value="1"/>
</dbReference>
<comment type="subcellular location">
    <subcellularLocation>
        <location evidence="1">Membrane</location>
        <topology evidence="1">Multi-pass membrane protein</topology>
    </subcellularLocation>
</comment>
<protein>
    <submittedName>
        <fullName evidence="7">Predicted protein</fullName>
    </submittedName>
</protein>
<feature type="transmembrane region" description="Helical" evidence="6">
    <location>
        <begin position="590"/>
        <end position="608"/>
    </location>
</feature>
<reference evidence="8" key="1">
    <citation type="journal article" date="2011" name="Nat. Commun.">
        <title>Effector diversification within compartments of the Leptosphaeria maculans genome affected by Repeat-Induced Point mutations.</title>
        <authorList>
            <person name="Rouxel T."/>
            <person name="Grandaubert J."/>
            <person name="Hane J.K."/>
            <person name="Hoede C."/>
            <person name="van de Wouw A.P."/>
            <person name="Couloux A."/>
            <person name="Dominguez V."/>
            <person name="Anthouard V."/>
            <person name="Bally P."/>
            <person name="Bourras S."/>
            <person name="Cozijnsen A.J."/>
            <person name="Ciuffetti L.M."/>
            <person name="Degrave A."/>
            <person name="Dilmaghani A."/>
            <person name="Duret L."/>
            <person name="Fudal I."/>
            <person name="Goodwin S.B."/>
            <person name="Gout L."/>
            <person name="Glaser N."/>
            <person name="Linglin J."/>
            <person name="Kema G.H.J."/>
            <person name="Lapalu N."/>
            <person name="Lawrence C.B."/>
            <person name="May K."/>
            <person name="Meyer M."/>
            <person name="Ollivier B."/>
            <person name="Poulain J."/>
            <person name="Schoch C.L."/>
            <person name="Simon A."/>
            <person name="Spatafora J.W."/>
            <person name="Stachowiak A."/>
            <person name="Turgeon B.G."/>
            <person name="Tyler B.M."/>
            <person name="Vincent D."/>
            <person name="Weissenbach J."/>
            <person name="Amselem J."/>
            <person name="Quesneville H."/>
            <person name="Oliver R.P."/>
            <person name="Wincker P."/>
            <person name="Balesdent M.-H."/>
            <person name="Howlett B.J."/>
        </authorList>
    </citation>
    <scope>NUCLEOTIDE SEQUENCE [LARGE SCALE GENOMIC DNA]</scope>
    <source>
        <strain evidence="8">JN3 / isolate v23.1.3 / race Av1-4-5-6-7-8</strain>
    </source>
</reference>
<dbReference type="VEuPathDB" id="FungiDB:LEMA_P122190.1"/>
<dbReference type="Proteomes" id="UP000002668">
    <property type="component" value="Genome"/>
</dbReference>
<evidence type="ECO:0000256" key="1">
    <source>
        <dbReference type="ARBA" id="ARBA00004141"/>
    </source>
</evidence>
<evidence type="ECO:0000313" key="8">
    <source>
        <dbReference type="Proteomes" id="UP000002668"/>
    </source>
</evidence>
<dbReference type="STRING" id="985895.E4ZS60"/>
<keyword evidence="2 6" id="KW-0812">Transmembrane</keyword>
<keyword evidence="4 6" id="KW-0472">Membrane</keyword>
<evidence type="ECO:0000313" key="7">
    <source>
        <dbReference type="EMBL" id="CBX94240.1"/>
    </source>
</evidence>
<name>E4ZS60_LEPMJ</name>
<dbReference type="HOGENOM" id="CLU_012440_1_0_1"/>
<proteinExistence type="predicted"/>
<evidence type="ECO:0000256" key="5">
    <source>
        <dbReference type="SAM" id="MobiDB-lite"/>
    </source>
</evidence>
<dbReference type="GeneID" id="13290908"/>
<evidence type="ECO:0000256" key="3">
    <source>
        <dbReference type="ARBA" id="ARBA00022989"/>
    </source>
</evidence>
<keyword evidence="8" id="KW-1185">Reference proteome</keyword>